<evidence type="ECO:0000256" key="7">
    <source>
        <dbReference type="ARBA" id="ARBA00093797"/>
    </source>
</evidence>
<dbReference type="EMBL" id="LIRB01000141">
    <property type="protein sequence ID" value="KWX73796.1"/>
    <property type="molecule type" value="Genomic_DNA"/>
</dbReference>
<comment type="function">
    <text evidence="5">May act as an export chaperone for the filament capping protein FliD.</text>
</comment>
<evidence type="ECO:0000256" key="4">
    <source>
        <dbReference type="ARBA" id="ARBA00023186"/>
    </source>
</evidence>
<keyword evidence="9" id="KW-1185">Reference proteome</keyword>
<comment type="caution">
    <text evidence="8">The sequence shown here is derived from an EMBL/GenBank/DDBJ whole genome shotgun (WGS) entry which is preliminary data.</text>
</comment>
<evidence type="ECO:0000313" key="8">
    <source>
        <dbReference type="EMBL" id="KWX73796.1"/>
    </source>
</evidence>
<comment type="subcellular location">
    <subcellularLocation>
        <location evidence="1">Cytoplasm</location>
        <location evidence="1">Cytosol</location>
    </subcellularLocation>
</comment>
<keyword evidence="2" id="KW-0963">Cytoplasm</keyword>
<proteinExistence type="inferred from homology"/>
<keyword evidence="3" id="KW-1005">Bacterial flagellum biogenesis</keyword>
<evidence type="ECO:0000256" key="2">
    <source>
        <dbReference type="ARBA" id="ARBA00022490"/>
    </source>
</evidence>
<dbReference type="Pfam" id="PF05400">
    <property type="entry name" value="FliT"/>
    <property type="match status" value="1"/>
</dbReference>
<evidence type="ECO:0000256" key="3">
    <source>
        <dbReference type="ARBA" id="ARBA00022795"/>
    </source>
</evidence>
<sequence>MAPNNFDILFAELQVISAQAIKDIAIMDEDDLTAFVDRREKIVDAMKPFLPMISAETKQLIEQMLQDEKVIVNRMHELKNEAGEWLQNLGTVRIQQNAYHQSFSIDSLFIDHRK</sequence>
<dbReference type="Proteomes" id="UP000070475">
    <property type="component" value="Unassembled WGS sequence"/>
</dbReference>
<dbReference type="AlphaFoldDB" id="A0A132TRV5"/>
<evidence type="ECO:0000256" key="5">
    <source>
        <dbReference type="ARBA" id="ARBA00093765"/>
    </source>
</evidence>
<dbReference type="OrthoDB" id="2631472at2"/>
<reference evidence="8 9" key="1">
    <citation type="submission" date="2015-08" db="EMBL/GenBank/DDBJ databases">
        <title>Genomes of Paenibacillus riograndensis.</title>
        <authorList>
            <person name="Sant'Anna F.H."/>
            <person name="Souza R."/>
            <person name="Ambrosini A."/>
            <person name="Bach E."/>
            <person name="Fernandes G."/>
            <person name="Balsanelli E."/>
            <person name="Baura V.A."/>
            <person name="Pedrosa F.O."/>
            <person name="Souza E.M."/>
            <person name="Passaglia L."/>
        </authorList>
    </citation>
    <scope>NUCLEOTIDE SEQUENCE [LARGE SCALE GENOMIC DNA]</scope>
    <source>
        <strain evidence="8 9">CAS34</strain>
    </source>
</reference>
<dbReference type="PATRIC" id="fig|483937.3.peg.6976"/>
<gene>
    <name evidence="8" type="ORF">AMQ84_22360</name>
</gene>
<organism evidence="8 9">
    <name type="scientific">Paenibacillus riograndensis</name>
    <dbReference type="NCBI Taxonomy" id="483937"/>
    <lineage>
        <taxon>Bacteria</taxon>
        <taxon>Bacillati</taxon>
        <taxon>Bacillota</taxon>
        <taxon>Bacilli</taxon>
        <taxon>Bacillales</taxon>
        <taxon>Paenibacillaceae</taxon>
        <taxon>Paenibacillus</taxon>
        <taxon>Paenibacillus sonchi group</taxon>
    </lineage>
</organism>
<name>A0A132TRV5_9BACL</name>
<keyword evidence="4" id="KW-0143">Chaperone</keyword>
<evidence type="ECO:0000256" key="1">
    <source>
        <dbReference type="ARBA" id="ARBA00004514"/>
    </source>
</evidence>
<dbReference type="RefSeq" id="WP_060862157.1">
    <property type="nucleotide sequence ID" value="NZ_LIRB01000141.1"/>
</dbReference>
<evidence type="ECO:0000256" key="6">
    <source>
        <dbReference type="ARBA" id="ARBA00093785"/>
    </source>
</evidence>
<dbReference type="InterPro" id="IPR008622">
    <property type="entry name" value="FliT"/>
</dbReference>
<evidence type="ECO:0000313" key="9">
    <source>
        <dbReference type="Proteomes" id="UP000070475"/>
    </source>
</evidence>
<accession>A0A132TRV5</accession>
<comment type="similarity">
    <text evidence="6">Belongs to the bacillales FliT family.</text>
</comment>
<protein>
    <recommendedName>
        <fullName evidence="7">Flagellar protein FliT</fullName>
    </recommendedName>
</protein>